<dbReference type="PANTHER" id="PTHR38537">
    <property type="entry name" value="JITTERBUG, ISOFORM N"/>
    <property type="match status" value="1"/>
</dbReference>
<organism evidence="3 4">
    <name type="scientific">Schistosoma mattheei</name>
    <dbReference type="NCBI Taxonomy" id="31246"/>
    <lineage>
        <taxon>Eukaryota</taxon>
        <taxon>Metazoa</taxon>
        <taxon>Spiralia</taxon>
        <taxon>Lophotrochozoa</taxon>
        <taxon>Platyhelminthes</taxon>
        <taxon>Trematoda</taxon>
        <taxon>Digenea</taxon>
        <taxon>Strigeidida</taxon>
        <taxon>Schistosomatoidea</taxon>
        <taxon>Schistosomatidae</taxon>
        <taxon>Schistosoma</taxon>
    </lineage>
</organism>
<dbReference type="InterPro" id="IPR017868">
    <property type="entry name" value="Filamin/ABP280_repeat-like"/>
</dbReference>
<protein>
    <submittedName>
        <fullName evidence="3">Uncharacterized protein</fullName>
    </submittedName>
</protein>
<keyword evidence="4" id="KW-1185">Reference proteome</keyword>
<dbReference type="GO" id="GO:0030036">
    <property type="term" value="P:actin cytoskeleton organization"/>
    <property type="evidence" value="ECO:0007669"/>
    <property type="project" value="InterPro"/>
</dbReference>
<dbReference type="SUPFAM" id="SSF81296">
    <property type="entry name" value="E set domains"/>
    <property type="match status" value="5"/>
</dbReference>
<name>A0A183P177_9TREM</name>
<evidence type="ECO:0000256" key="1">
    <source>
        <dbReference type="ARBA" id="ARBA00009238"/>
    </source>
</evidence>
<reference evidence="3 4" key="1">
    <citation type="submission" date="2018-11" db="EMBL/GenBank/DDBJ databases">
        <authorList>
            <consortium name="Pathogen Informatics"/>
        </authorList>
    </citation>
    <scope>NUCLEOTIDE SEQUENCE [LARGE SCALE GENOMIC DNA]</scope>
    <source>
        <strain>Denwood</strain>
        <strain evidence="4">Zambia</strain>
    </source>
</reference>
<accession>A0A183P177</accession>
<evidence type="ECO:0000313" key="3">
    <source>
        <dbReference type="EMBL" id="VDP43020.1"/>
    </source>
</evidence>
<dbReference type="Proteomes" id="UP000269396">
    <property type="component" value="Unassembled WGS sequence"/>
</dbReference>
<gene>
    <name evidence="3" type="ORF">SMTD_LOCUS8113</name>
</gene>
<dbReference type="Gene3D" id="2.60.40.10">
    <property type="entry name" value="Immunoglobulins"/>
    <property type="match status" value="4"/>
</dbReference>
<dbReference type="InterPro" id="IPR001298">
    <property type="entry name" value="Filamin/ABP280_rpt"/>
</dbReference>
<sequence length="472" mass="51255">MDPDGQPLQLEVVDVGDGTYICHYKPMIVGRHTVRVKYGGQEIPESPFLVPVAPSGRANMCRIENGNDSRIPVGQECVISVNTAQAGVGQLTCRIVTPSGATADVEIHEAPNGRVNIYYTPPIRGDYLVEIRFGGELIPNGRFNQKAVNPEELMNDVTDQRVQHVTVQSVQSVQSSTITTGYHPVDFKLPVGPTFSHVEGLVRTPSGRILHPTLLDNGDGTVTAQFQPNEPGLHELEITYNGQPIPGSPFRFYVEAVGSGIVTAYGPGLSCGRAGEPANFTLITRDAGAGSWNPCAPLVWNQGYPTPLDVSSIFTNPIKEPNIRFSSSHFGKQHLWCEKEVSRTSLALTVLMLPCGLSLSVEGPSKADIQCDDNKNGTCSVSYLPLVPGEYTISIKFMENHIPGSPFTAHITGESRRFNQVCVGTTSEMPLRITETDIYNLVATVRSPSGLEQPSTLKRLPNGHLGKLKHYE</sequence>
<keyword evidence="2" id="KW-0677">Repeat</keyword>
<dbReference type="AlphaFoldDB" id="A0A183P177"/>
<dbReference type="PROSITE" id="PS50194">
    <property type="entry name" value="FILAMIN_REPEAT"/>
    <property type="match status" value="5"/>
</dbReference>
<dbReference type="InterPro" id="IPR044801">
    <property type="entry name" value="Filamin"/>
</dbReference>
<proteinExistence type="inferred from homology"/>
<dbReference type="PANTHER" id="PTHR38537:SF8">
    <property type="entry name" value="FILAMIN-A"/>
    <property type="match status" value="1"/>
</dbReference>
<dbReference type="InterPro" id="IPR013783">
    <property type="entry name" value="Ig-like_fold"/>
</dbReference>
<dbReference type="InterPro" id="IPR014756">
    <property type="entry name" value="Ig_E-set"/>
</dbReference>
<dbReference type="Pfam" id="PF00630">
    <property type="entry name" value="Filamin"/>
    <property type="match status" value="4"/>
</dbReference>
<dbReference type="EMBL" id="UZAL01028696">
    <property type="protein sequence ID" value="VDP43020.1"/>
    <property type="molecule type" value="Genomic_DNA"/>
</dbReference>
<dbReference type="SMART" id="SM00557">
    <property type="entry name" value="IG_FLMN"/>
    <property type="match status" value="4"/>
</dbReference>
<evidence type="ECO:0000313" key="4">
    <source>
        <dbReference type="Proteomes" id="UP000269396"/>
    </source>
</evidence>
<evidence type="ECO:0000256" key="2">
    <source>
        <dbReference type="ARBA" id="ARBA00022737"/>
    </source>
</evidence>
<comment type="similarity">
    <text evidence="1">Belongs to the filamin family.</text>
</comment>
<dbReference type="STRING" id="31246.A0A183P177"/>
<dbReference type="GO" id="GO:0051015">
    <property type="term" value="F:actin filament binding"/>
    <property type="evidence" value="ECO:0007669"/>
    <property type="project" value="InterPro"/>
</dbReference>